<dbReference type="PANTHER" id="PTHR12737:SF9">
    <property type="entry name" value="DIMETHYLARGININASE"/>
    <property type="match status" value="1"/>
</dbReference>
<comment type="similarity">
    <text evidence="1">Belongs to the DDAH family.</text>
</comment>
<gene>
    <name evidence="3" type="ORF">WBA_LOCUS10593</name>
</gene>
<dbReference type="Gene3D" id="3.75.10.10">
    <property type="entry name" value="L-arginine/glycine Amidinotransferase, Chain A"/>
    <property type="match status" value="1"/>
</dbReference>
<accession>A0A3P7ESH4</accession>
<keyword evidence="2" id="KW-0378">Hydrolase</keyword>
<dbReference type="OMA" id="STPDCAF"/>
<dbReference type="GO" id="GO:0016403">
    <property type="term" value="F:dimethylargininase activity"/>
    <property type="evidence" value="ECO:0007669"/>
    <property type="project" value="TreeGrafter"/>
</dbReference>
<dbReference type="GO" id="GO:0000052">
    <property type="term" value="P:citrulline metabolic process"/>
    <property type="evidence" value="ECO:0007669"/>
    <property type="project" value="TreeGrafter"/>
</dbReference>
<dbReference type="SUPFAM" id="SSF55909">
    <property type="entry name" value="Pentein"/>
    <property type="match status" value="1"/>
</dbReference>
<proteinExistence type="inferred from homology"/>
<dbReference type="PANTHER" id="PTHR12737">
    <property type="entry name" value="DIMETHYLARGININE DIMETHYLAMINOHYDROLASE"/>
    <property type="match status" value="1"/>
</dbReference>
<dbReference type="InterPro" id="IPR033199">
    <property type="entry name" value="DDAH-like"/>
</dbReference>
<organism evidence="3 4">
    <name type="scientific">Wuchereria bancrofti</name>
    <dbReference type="NCBI Taxonomy" id="6293"/>
    <lineage>
        <taxon>Eukaryota</taxon>
        <taxon>Metazoa</taxon>
        <taxon>Ecdysozoa</taxon>
        <taxon>Nematoda</taxon>
        <taxon>Chromadorea</taxon>
        <taxon>Rhabditida</taxon>
        <taxon>Spirurina</taxon>
        <taxon>Spiruromorpha</taxon>
        <taxon>Filarioidea</taxon>
        <taxon>Onchocercidae</taxon>
        <taxon>Wuchereria</taxon>
    </lineage>
</organism>
<dbReference type="OrthoDB" id="10016839at2759"/>
<evidence type="ECO:0000313" key="3">
    <source>
        <dbReference type="EMBL" id="VDM19484.1"/>
    </source>
</evidence>
<dbReference type="EMBL" id="UYWW01012190">
    <property type="protein sequence ID" value="VDM19484.1"/>
    <property type="molecule type" value="Genomic_DNA"/>
</dbReference>
<dbReference type="AlphaFoldDB" id="A0A3P7ESH4"/>
<protein>
    <submittedName>
        <fullName evidence="3">Uncharacterized protein</fullName>
    </submittedName>
</protein>
<dbReference type="GO" id="GO:0006525">
    <property type="term" value="P:arginine metabolic process"/>
    <property type="evidence" value="ECO:0007669"/>
    <property type="project" value="TreeGrafter"/>
</dbReference>
<evidence type="ECO:0000256" key="2">
    <source>
        <dbReference type="ARBA" id="ARBA00022801"/>
    </source>
</evidence>
<evidence type="ECO:0000256" key="1">
    <source>
        <dbReference type="ARBA" id="ARBA00008532"/>
    </source>
</evidence>
<dbReference type="GO" id="GO:0016597">
    <property type="term" value="F:amino acid binding"/>
    <property type="evidence" value="ECO:0007669"/>
    <property type="project" value="TreeGrafter"/>
</dbReference>
<keyword evidence="4" id="KW-1185">Reference proteome</keyword>
<dbReference type="Proteomes" id="UP000270924">
    <property type="component" value="Unassembled WGS sequence"/>
</dbReference>
<reference evidence="3 4" key="1">
    <citation type="submission" date="2018-11" db="EMBL/GenBank/DDBJ databases">
        <authorList>
            <consortium name="Pathogen Informatics"/>
        </authorList>
    </citation>
    <scope>NUCLEOTIDE SEQUENCE [LARGE SCALE GENOMIC DNA]</scope>
</reference>
<name>A0A3P7ESH4_WUCBA</name>
<sequence>MRYTHAIVVRIPSKIKMERRMRIDLGLAAKQLEELCETLREAGVDIIELSSEKHCIQQSLFTGDAAICINGTALITRPRKNGNRLLEISNLLSQLAWQVVETPQASEHNREIVLEGSDVLYTGKEVFVGIRKNGTNMEGAFIVARTFSDLAVIPIALPGSQPLRHYVSLISADVLAVGSSKEAKQVIQRMEREATFRYKTFTVENDKAVNCLNVNDYVIYREDTPETACFIIFVKFQILHESIQMVGITANELVKIGNPISRFVLLTMKMKTLKSLW</sequence>
<dbReference type="GO" id="GO:0045429">
    <property type="term" value="P:positive regulation of nitric oxide biosynthetic process"/>
    <property type="evidence" value="ECO:0007669"/>
    <property type="project" value="TreeGrafter"/>
</dbReference>
<evidence type="ECO:0000313" key="4">
    <source>
        <dbReference type="Proteomes" id="UP000270924"/>
    </source>
</evidence>
<dbReference type="InParanoid" id="A0A3P7ESH4"/>